<evidence type="ECO:0000313" key="3">
    <source>
        <dbReference type="Proteomes" id="UP000694416"/>
    </source>
</evidence>
<dbReference type="Ensembl" id="ENSPTET00000018684.1">
    <property type="protein sequence ID" value="ENSPTEP00000012418.1"/>
    <property type="gene ID" value="ENSPTEG00000013929.1"/>
</dbReference>
<comment type="similarity">
    <text evidence="1">Belongs to the BolA/IbaG family.</text>
</comment>
<dbReference type="Proteomes" id="UP000694416">
    <property type="component" value="Unplaced"/>
</dbReference>
<keyword evidence="3" id="KW-1185">Reference proteome</keyword>
<dbReference type="GO" id="GO:0005759">
    <property type="term" value="C:mitochondrial matrix"/>
    <property type="evidence" value="ECO:0007669"/>
    <property type="project" value="TreeGrafter"/>
</dbReference>
<organism evidence="2 3">
    <name type="scientific">Piliocolobus tephrosceles</name>
    <name type="common">Ugandan red Colobus</name>
    <dbReference type="NCBI Taxonomy" id="591936"/>
    <lineage>
        <taxon>Eukaryota</taxon>
        <taxon>Metazoa</taxon>
        <taxon>Chordata</taxon>
        <taxon>Craniata</taxon>
        <taxon>Vertebrata</taxon>
        <taxon>Euteleostomi</taxon>
        <taxon>Mammalia</taxon>
        <taxon>Eutheria</taxon>
        <taxon>Euarchontoglires</taxon>
        <taxon>Primates</taxon>
        <taxon>Haplorrhini</taxon>
        <taxon>Catarrhini</taxon>
        <taxon>Cercopithecidae</taxon>
        <taxon>Colobinae</taxon>
        <taxon>Piliocolobus</taxon>
    </lineage>
</organism>
<proteinExistence type="inferred from homology"/>
<dbReference type="PANTHER" id="PTHR46188:SF1">
    <property type="entry name" value="BOLA-LIKE PROTEIN 3"/>
    <property type="match status" value="1"/>
</dbReference>
<dbReference type="PANTHER" id="PTHR46188">
    <property type="entry name" value="BOLA-LIKE PROTEIN 3"/>
    <property type="match status" value="1"/>
</dbReference>
<evidence type="ECO:0000256" key="1">
    <source>
        <dbReference type="ARBA" id="ARBA00005578"/>
    </source>
</evidence>
<dbReference type="AlphaFoldDB" id="A0A8C9GZ53"/>
<sequence length="115" mass="12662">MAMWSPALVAPLPRRICRLPLLHCVHWMFASQTEGELKGTQILKEKFSGATAIQVTDISGGCRDAQIGSIYLSPDTDLHALGLCRCSCLKLQMNLTGTTLSYAFAKKKKKYLLCS</sequence>
<protein>
    <submittedName>
        <fullName evidence="2">Uncharacterized protein</fullName>
    </submittedName>
</protein>
<accession>A0A8C9GZ53</accession>
<evidence type="ECO:0000313" key="2">
    <source>
        <dbReference type="Ensembl" id="ENSPTEP00000012418.1"/>
    </source>
</evidence>
<name>A0A8C9GZ53_9PRIM</name>
<dbReference type="InterPro" id="IPR052275">
    <property type="entry name" value="Mt_Fe-S_assembly_factor"/>
</dbReference>
<reference evidence="2" key="2">
    <citation type="submission" date="2025-09" db="UniProtKB">
        <authorList>
            <consortium name="Ensembl"/>
        </authorList>
    </citation>
    <scope>IDENTIFICATION</scope>
</reference>
<reference evidence="2" key="1">
    <citation type="submission" date="2025-08" db="UniProtKB">
        <authorList>
            <consortium name="Ensembl"/>
        </authorList>
    </citation>
    <scope>IDENTIFICATION</scope>
</reference>